<comment type="caution">
    <text evidence="1">The sequence shown here is derived from an EMBL/GenBank/DDBJ whole genome shotgun (WGS) entry which is preliminary data.</text>
</comment>
<dbReference type="Pfam" id="PF10764">
    <property type="entry name" value="Gin"/>
    <property type="match status" value="1"/>
</dbReference>
<sequence>MENYVGAKKVECLICGENTLPGLVILGESICCSCEKKVVITGVEEDSYPFYLERIKRIWEAPLGF</sequence>
<organism evidence="1 2">
    <name type="scientific">Candidatus Syntrophonatronum acetioxidans</name>
    <dbReference type="NCBI Taxonomy" id="1795816"/>
    <lineage>
        <taxon>Bacteria</taxon>
        <taxon>Bacillati</taxon>
        <taxon>Bacillota</taxon>
        <taxon>Clostridia</taxon>
        <taxon>Eubacteriales</taxon>
        <taxon>Syntrophomonadaceae</taxon>
        <taxon>Candidatus Syntrophonatronum</taxon>
    </lineage>
</organism>
<dbReference type="EMBL" id="QZAA01000132">
    <property type="protein sequence ID" value="RQD75997.1"/>
    <property type="molecule type" value="Genomic_DNA"/>
</dbReference>
<proteinExistence type="predicted"/>
<gene>
    <name evidence="1" type="ORF">D5R97_05205</name>
</gene>
<evidence type="ECO:0000313" key="2">
    <source>
        <dbReference type="Proteomes" id="UP000285138"/>
    </source>
</evidence>
<accession>A0A424YEK3</accession>
<dbReference type="AlphaFoldDB" id="A0A424YEK3"/>
<reference evidence="1 2" key="1">
    <citation type="submission" date="2018-08" db="EMBL/GenBank/DDBJ databases">
        <title>The metabolism and importance of syntrophic acetate oxidation coupled to methane or sulfide production in haloalkaline environments.</title>
        <authorList>
            <person name="Timmers P.H.A."/>
            <person name="Vavourakis C.D."/>
            <person name="Sorokin D.Y."/>
            <person name="Sinninghe Damste J.S."/>
            <person name="Muyzer G."/>
            <person name="Stams A.J.M."/>
            <person name="Plugge C.M."/>
        </authorList>
    </citation>
    <scope>NUCLEOTIDE SEQUENCE [LARGE SCALE GENOMIC DNA]</scope>
    <source>
        <strain evidence="1">MSAO_Bac1</strain>
    </source>
</reference>
<dbReference type="InterPro" id="IPR019700">
    <property type="entry name" value="Sigma-G_inhibitor_Gin"/>
</dbReference>
<evidence type="ECO:0000313" key="1">
    <source>
        <dbReference type="EMBL" id="RQD75997.1"/>
    </source>
</evidence>
<protein>
    <submittedName>
        <fullName evidence="1">Inhibitor of sigma-G Gin</fullName>
    </submittedName>
</protein>
<dbReference type="Proteomes" id="UP000285138">
    <property type="component" value="Unassembled WGS sequence"/>
</dbReference>
<name>A0A424YEK3_9FIRM</name>